<dbReference type="Proteomes" id="UP001324115">
    <property type="component" value="Unassembled WGS sequence"/>
</dbReference>
<protein>
    <submittedName>
        <fullName evidence="6">Uncharacterized protein</fullName>
    </submittedName>
</protein>
<organism evidence="6 7">
    <name type="scientific">Quercus rubra</name>
    <name type="common">Northern red oak</name>
    <name type="synonym">Quercus borealis</name>
    <dbReference type="NCBI Taxonomy" id="3512"/>
    <lineage>
        <taxon>Eukaryota</taxon>
        <taxon>Viridiplantae</taxon>
        <taxon>Streptophyta</taxon>
        <taxon>Embryophyta</taxon>
        <taxon>Tracheophyta</taxon>
        <taxon>Spermatophyta</taxon>
        <taxon>Magnoliopsida</taxon>
        <taxon>eudicotyledons</taxon>
        <taxon>Gunneridae</taxon>
        <taxon>Pentapetalae</taxon>
        <taxon>rosids</taxon>
        <taxon>fabids</taxon>
        <taxon>Fagales</taxon>
        <taxon>Fagaceae</taxon>
        <taxon>Quercus</taxon>
    </lineage>
</organism>
<dbReference type="PANTHER" id="PTHR14154">
    <property type="entry name" value="UPF0041 BRAIN PROTEIN 44-RELATED"/>
    <property type="match status" value="1"/>
</dbReference>
<feature type="region of interest" description="Disordered" evidence="5">
    <location>
        <begin position="57"/>
        <end position="83"/>
    </location>
</feature>
<feature type="compositionally biased region" description="Basic and acidic residues" evidence="5">
    <location>
        <begin position="67"/>
        <end position="80"/>
    </location>
</feature>
<evidence type="ECO:0000256" key="1">
    <source>
        <dbReference type="ARBA" id="ARBA00004141"/>
    </source>
</evidence>
<feature type="region of interest" description="Disordered" evidence="5">
    <location>
        <begin position="1"/>
        <end position="36"/>
    </location>
</feature>
<sequence>MASMAITSSLHMASSTHHVTKKQQPRSGTARSLGSKQVANVVTLDVEGKKGFNTAEHHVKSASYNEKSNKAKDEMEHGSDMDTGPYGPKFVDERWKNGTWDLNMFVHDGKMDWDGVIVAEARRRKFLELHLEATTNQDLVLFRTSIIPWWAWLVRSYLPEAKLINGRAAMVGFFMAYLVDALTGLYVVGQTDNFICKAELFVTVISMILLRRTKDFENLKNLADEATFYDKQWQASWQDQNTSALEQTEKKI</sequence>
<keyword evidence="4" id="KW-0472">Membrane</keyword>
<evidence type="ECO:0000256" key="5">
    <source>
        <dbReference type="SAM" id="MobiDB-lite"/>
    </source>
</evidence>
<comment type="subcellular location">
    <subcellularLocation>
        <location evidence="1">Membrane</location>
        <topology evidence="1">Multi-pass membrane protein</topology>
    </subcellularLocation>
</comment>
<evidence type="ECO:0000256" key="4">
    <source>
        <dbReference type="ARBA" id="ARBA00023136"/>
    </source>
</evidence>
<evidence type="ECO:0000256" key="3">
    <source>
        <dbReference type="ARBA" id="ARBA00022989"/>
    </source>
</evidence>
<accession>A0AAN7EID7</accession>
<evidence type="ECO:0000256" key="2">
    <source>
        <dbReference type="ARBA" id="ARBA00022692"/>
    </source>
</evidence>
<reference evidence="6 7" key="1">
    <citation type="journal article" date="2023" name="G3 (Bethesda)">
        <title>A haplotype-resolved chromosome-scale genome for Quercus rubra L. provides insights into the genetics of adaptive traits for red oak species.</title>
        <authorList>
            <person name="Kapoor B."/>
            <person name="Jenkins J."/>
            <person name="Schmutz J."/>
            <person name="Zhebentyayeva T."/>
            <person name="Kuelheim C."/>
            <person name="Coggeshall M."/>
            <person name="Heim C."/>
            <person name="Lasky J.R."/>
            <person name="Leites L."/>
            <person name="Islam-Faridi N."/>
            <person name="Romero-Severson J."/>
            <person name="DeLeo V.L."/>
            <person name="Lucas S.M."/>
            <person name="Lazic D."/>
            <person name="Gailing O."/>
            <person name="Carlson J."/>
            <person name="Staton M."/>
        </authorList>
    </citation>
    <scope>NUCLEOTIDE SEQUENCE [LARGE SCALE GENOMIC DNA]</scope>
    <source>
        <strain evidence="6">Pseudo-F2</strain>
    </source>
</reference>
<evidence type="ECO:0000313" key="6">
    <source>
        <dbReference type="EMBL" id="KAK4572457.1"/>
    </source>
</evidence>
<dbReference type="EMBL" id="JAXUIC010000009">
    <property type="protein sequence ID" value="KAK4572457.1"/>
    <property type="molecule type" value="Genomic_DNA"/>
</dbReference>
<feature type="compositionally biased region" description="Polar residues" evidence="5">
    <location>
        <begin position="25"/>
        <end position="36"/>
    </location>
</feature>
<comment type="caution">
    <text evidence="6">The sequence shown here is derived from an EMBL/GenBank/DDBJ whole genome shotgun (WGS) entry which is preliminary data.</text>
</comment>
<keyword evidence="7" id="KW-1185">Reference proteome</keyword>
<proteinExistence type="predicted"/>
<dbReference type="GO" id="GO:0016020">
    <property type="term" value="C:membrane"/>
    <property type="evidence" value="ECO:0007669"/>
    <property type="project" value="UniProtKB-SubCell"/>
</dbReference>
<keyword evidence="2" id="KW-0812">Transmembrane</keyword>
<dbReference type="AlphaFoldDB" id="A0AAN7EID7"/>
<gene>
    <name evidence="6" type="ORF">RGQ29_030766</name>
</gene>
<feature type="compositionally biased region" description="Polar residues" evidence="5">
    <location>
        <begin position="1"/>
        <end position="17"/>
    </location>
</feature>
<keyword evidence="3" id="KW-1133">Transmembrane helix</keyword>
<name>A0AAN7EID7_QUERU</name>
<dbReference type="SUPFAM" id="SSF103511">
    <property type="entry name" value="Chlorophyll a-b binding protein"/>
    <property type="match status" value="1"/>
</dbReference>
<evidence type="ECO:0000313" key="7">
    <source>
        <dbReference type="Proteomes" id="UP001324115"/>
    </source>
</evidence>
<feature type="non-terminal residue" evidence="6">
    <location>
        <position position="252"/>
    </location>
</feature>